<proteinExistence type="inferred from homology"/>
<accession>A0A8A1LK40</accession>
<evidence type="ECO:0000256" key="1">
    <source>
        <dbReference type="ARBA" id="ARBA00004123"/>
    </source>
</evidence>
<evidence type="ECO:0000256" key="8">
    <source>
        <dbReference type="ARBA" id="ARBA00022618"/>
    </source>
</evidence>
<dbReference type="Pfam" id="PF08649">
    <property type="entry name" value="DASH_Dad1"/>
    <property type="match status" value="1"/>
</dbReference>
<dbReference type="GO" id="GO:0072686">
    <property type="term" value="C:mitotic spindle"/>
    <property type="evidence" value="ECO:0007669"/>
    <property type="project" value="InterPro"/>
</dbReference>
<keyword evidence="10" id="KW-0498">Mitosis</keyword>
<evidence type="ECO:0000256" key="14">
    <source>
        <dbReference type="ARBA" id="ARBA00023306"/>
    </source>
</evidence>
<dbReference type="GO" id="GO:0051301">
    <property type="term" value="P:cell division"/>
    <property type="evidence" value="ECO:0007669"/>
    <property type="project" value="UniProtKB-KW"/>
</dbReference>
<evidence type="ECO:0000256" key="13">
    <source>
        <dbReference type="ARBA" id="ARBA00023242"/>
    </source>
</evidence>
<comment type="similarity">
    <text evidence="4">Belongs to the DASH complex DAD1 family.</text>
</comment>
<evidence type="ECO:0000256" key="4">
    <source>
        <dbReference type="ARBA" id="ARBA00010146"/>
    </source>
</evidence>
<dbReference type="PANTHER" id="PTHR28025:SF1">
    <property type="entry name" value="DASH COMPLEX SUBUNIT DAD1"/>
    <property type="match status" value="1"/>
</dbReference>
<name>A0A8A1LK40_AJEC8</name>
<evidence type="ECO:0000256" key="18">
    <source>
        <dbReference type="SAM" id="MobiDB-lite"/>
    </source>
</evidence>
<feature type="coiled-coil region" evidence="17">
    <location>
        <begin position="27"/>
        <end position="54"/>
    </location>
</feature>
<dbReference type="GO" id="GO:0051010">
    <property type="term" value="F:microtubule plus-end binding"/>
    <property type="evidence" value="ECO:0007669"/>
    <property type="project" value="TreeGrafter"/>
</dbReference>
<evidence type="ECO:0000313" key="19">
    <source>
        <dbReference type="EMBL" id="QSS53830.1"/>
    </source>
</evidence>
<evidence type="ECO:0000256" key="9">
    <source>
        <dbReference type="ARBA" id="ARBA00022701"/>
    </source>
</evidence>
<evidence type="ECO:0000256" key="10">
    <source>
        <dbReference type="ARBA" id="ARBA00022776"/>
    </source>
</evidence>
<dbReference type="Proteomes" id="UP000663419">
    <property type="component" value="Chromosome 3"/>
</dbReference>
<comment type="subcellular location">
    <subcellularLocation>
        <location evidence="3">Chromosome</location>
        <location evidence="3">Centromere</location>
        <location evidence="3">Kinetochore</location>
    </subcellularLocation>
    <subcellularLocation>
        <location evidence="2">Cytoplasm</location>
        <location evidence="2">Cytoskeleton</location>
        <location evidence="2">Spindle</location>
    </subcellularLocation>
    <subcellularLocation>
        <location evidence="1">Nucleus</location>
    </subcellularLocation>
</comment>
<dbReference type="GO" id="GO:0042729">
    <property type="term" value="C:DASH complex"/>
    <property type="evidence" value="ECO:0007669"/>
    <property type="project" value="InterPro"/>
</dbReference>
<evidence type="ECO:0000256" key="11">
    <source>
        <dbReference type="ARBA" id="ARBA00022838"/>
    </source>
</evidence>
<reference evidence="19" key="1">
    <citation type="submission" date="2021-01" db="EMBL/GenBank/DDBJ databases">
        <title>Chromosome-level genome assembly of a human fungal pathogen reveals clustering of transcriptionally co-regulated genes.</title>
        <authorList>
            <person name="Voorhies M."/>
            <person name="Cohen S."/>
            <person name="Shea T.P."/>
            <person name="Petrus S."/>
            <person name="Munoz J.F."/>
            <person name="Poplawski S."/>
            <person name="Goldman W.E."/>
            <person name="Michael T."/>
            <person name="Cuomo C.A."/>
            <person name="Sil A."/>
            <person name="Beyhan S."/>
        </authorList>
    </citation>
    <scope>NUCLEOTIDE SEQUENCE</scope>
    <source>
        <strain evidence="19">H88</strain>
    </source>
</reference>
<keyword evidence="14" id="KW-0131">Cell cycle</keyword>
<evidence type="ECO:0000256" key="5">
    <source>
        <dbReference type="ARBA" id="ARBA00020261"/>
    </source>
</evidence>
<keyword evidence="12" id="KW-0206">Cytoskeleton</keyword>
<organism evidence="19 20">
    <name type="scientific">Ajellomyces capsulatus (strain H88)</name>
    <name type="common">Darling's disease fungus</name>
    <name type="synonym">Histoplasma capsulatum</name>
    <dbReference type="NCBI Taxonomy" id="544711"/>
    <lineage>
        <taxon>Eukaryota</taxon>
        <taxon>Fungi</taxon>
        <taxon>Dikarya</taxon>
        <taxon>Ascomycota</taxon>
        <taxon>Pezizomycotina</taxon>
        <taxon>Eurotiomycetes</taxon>
        <taxon>Eurotiomycetidae</taxon>
        <taxon>Onygenales</taxon>
        <taxon>Ajellomycetaceae</taxon>
        <taxon>Histoplasma</taxon>
    </lineage>
</organism>
<evidence type="ECO:0000256" key="2">
    <source>
        <dbReference type="ARBA" id="ARBA00004186"/>
    </source>
</evidence>
<sequence length="111" mass="12737">MTSGQPPRPQSAANVSTHFEQQREGLVREIALSLEQVLQNINRLNRNLESVITVGNEFSSVEALWSQFETVMGAGNDGNENEQERDRQEQEHEHEHEHEQEREREGADVET</sequence>
<keyword evidence="17" id="KW-0175">Coiled coil</keyword>
<keyword evidence="6" id="KW-0158">Chromosome</keyword>
<evidence type="ECO:0000256" key="16">
    <source>
        <dbReference type="ARBA" id="ARBA00030566"/>
    </source>
</evidence>
<dbReference type="GO" id="GO:0044732">
    <property type="term" value="C:mitotic spindle pole body"/>
    <property type="evidence" value="ECO:0007669"/>
    <property type="project" value="TreeGrafter"/>
</dbReference>
<evidence type="ECO:0000256" key="3">
    <source>
        <dbReference type="ARBA" id="ARBA00004629"/>
    </source>
</evidence>
<keyword evidence="13" id="KW-0539">Nucleus</keyword>
<evidence type="ECO:0000256" key="15">
    <source>
        <dbReference type="ARBA" id="ARBA00023328"/>
    </source>
</evidence>
<protein>
    <recommendedName>
        <fullName evidence="5">DASH complex subunit DAD1</fullName>
    </recommendedName>
    <alternativeName>
        <fullName evidence="16">Outer kinetochore protein DAD1</fullName>
    </alternativeName>
</protein>
<keyword evidence="8" id="KW-0132">Cell division</keyword>
<feature type="region of interest" description="Disordered" evidence="18">
    <location>
        <begin position="1"/>
        <end position="20"/>
    </location>
</feature>
<dbReference type="GO" id="GO:0005876">
    <property type="term" value="C:spindle microtubule"/>
    <property type="evidence" value="ECO:0007669"/>
    <property type="project" value="TreeGrafter"/>
</dbReference>
<evidence type="ECO:0000256" key="7">
    <source>
        <dbReference type="ARBA" id="ARBA00022490"/>
    </source>
</evidence>
<evidence type="ECO:0000256" key="6">
    <source>
        <dbReference type="ARBA" id="ARBA00022454"/>
    </source>
</evidence>
<feature type="region of interest" description="Disordered" evidence="18">
    <location>
        <begin position="71"/>
        <end position="111"/>
    </location>
</feature>
<evidence type="ECO:0000256" key="17">
    <source>
        <dbReference type="SAM" id="Coils"/>
    </source>
</evidence>
<keyword evidence="11" id="KW-0995">Kinetochore</keyword>
<dbReference type="VEuPathDB" id="FungiDB:I7I53_01212"/>
<dbReference type="PANTHER" id="PTHR28025">
    <property type="entry name" value="DASH COMPLEX SUBUNIT DAD1"/>
    <property type="match status" value="1"/>
</dbReference>
<dbReference type="AlphaFoldDB" id="A0A8A1LK40"/>
<evidence type="ECO:0000313" key="20">
    <source>
        <dbReference type="Proteomes" id="UP000663419"/>
    </source>
</evidence>
<keyword evidence="7" id="KW-0963">Cytoplasm</keyword>
<keyword evidence="9" id="KW-0493">Microtubule</keyword>
<feature type="compositionally biased region" description="Basic and acidic residues" evidence="18">
    <location>
        <begin position="82"/>
        <end position="111"/>
    </location>
</feature>
<dbReference type="EMBL" id="CP069104">
    <property type="protein sequence ID" value="QSS53830.1"/>
    <property type="molecule type" value="Genomic_DNA"/>
</dbReference>
<feature type="compositionally biased region" description="Polar residues" evidence="18">
    <location>
        <begin position="1"/>
        <end position="19"/>
    </location>
</feature>
<evidence type="ECO:0000256" key="12">
    <source>
        <dbReference type="ARBA" id="ARBA00023212"/>
    </source>
</evidence>
<gene>
    <name evidence="19" type="primary">DAD1</name>
    <name evidence="19" type="ORF">I7I53_01212</name>
</gene>
<keyword evidence="15" id="KW-0137">Centromere</keyword>
<dbReference type="InterPro" id="IPR013958">
    <property type="entry name" value="DASH_Dad1"/>
</dbReference>